<dbReference type="EMBL" id="CAFBMP010000062">
    <property type="protein sequence ID" value="CAB4909364.1"/>
    <property type="molecule type" value="Genomic_DNA"/>
</dbReference>
<protein>
    <submittedName>
        <fullName evidence="2">Unannotated protein</fullName>
    </submittedName>
</protein>
<accession>A0A6J7GQB9</accession>
<reference evidence="2" key="1">
    <citation type="submission" date="2020-05" db="EMBL/GenBank/DDBJ databases">
        <authorList>
            <person name="Chiriac C."/>
            <person name="Salcher M."/>
            <person name="Ghai R."/>
            <person name="Kavagutti S V."/>
        </authorList>
    </citation>
    <scope>NUCLEOTIDE SEQUENCE</scope>
</reference>
<evidence type="ECO:0000313" key="2">
    <source>
        <dbReference type="EMBL" id="CAB4909364.1"/>
    </source>
</evidence>
<feature type="region of interest" description="Disordered" evidence="1">
    <location>
        <begin position="177"/>
        <end position="197"/>
    </location>
</feature>
<gene>
    <name evidence="2" type="ORF">UFOPK3608_00836</name>
</gene>
<sequence length="364" mass="40230">MKMTGERLRDSLSNDLGFEADRARELPLSKTSEEISIYWGKKKFPEITPEGCKALAKASLLAGVAGLQKTENTILKVFPDLVSKHDIQEIARDISALASKHQTTLNLSRHRTTCVNAHLNILDPDKSLVRIYSTFISPSELKKFKERSTSLLKASVSSEEELDSWISSVHKLLGDVSASSQGTNQGEDGDGESDRSKGIISSKALPTYLSQWNMFVREKIGPLYGIVIGPDDCSPLVEKLKELEKDSNRSWTTIVSDITEIRTTSSFQKRVSSQTRTASYSPELINEPIPLKGKTCNIQRSLAGYNQELVNQFVKAMKAQLFLYSGNGVFVASIRLGDGVITVELPNATKSDLGKIEEYLNLLV</sequence>
<dbReference type="AlphaFoldDB" id="A0A6J7GQB9"/>
<feature type="compositionally biased region" description="Polar residues" evidence="1">
    <location>
        <begin position="177"/>
        <end position="186"/>
    </location>
</feature>
<organism evidence="2">
    <name type="scientific">freshwater metagenome</name>
    <dbReference type="NCBI Taxonomy" id="449393"/>
    <lineage>
        <taxon>unclassified sequences</taxon>
        <taxon>metagenomes</taxon>
        <taxon>ecological metagenomes</taxon>
    </lineage>
</organism>
<proteinExistence type="predicted"/>
<name>A0A6J7GQB9_9ZZZZ</name>
<evidence type="ECO:0000256" key="1">
    <source>
        <dbReference type="SAM" id="MobiDB-lite"/>
    </source>
</evidence>